<reference evidence="6 7" key="1">
    <citation type="submission" date="2023-03" db="EMBL/GenBank/DDBJ databases">
        <title>Diaphorobacter basophil sp. nov., isolated from a sewage-treatment plant.</title>
        <authorList>
            <person name="Yang K."/>
        </authorList>
    </citation>
    <scope>NUCLEOTIDE SEQUENCE [LARGE SCALE GENOMIC DNA]</scope>
    <source>
        <strain evidence="6 7">Y-1</strain>
    </source>
</reference>
<keyword evidence="2" id="KW-0808">Transferase</keyword>
<evidence type="ECO:0000259" key="5">
    <source>
        <dbReference type="Pfam" id="PF13657"/>
    </source>
</evidence>
<dbReference type="PANTHER" id="PTHR37419">
    <property type="entry name" value="SERINE/THREONINE-PROTEIN KINASE TOXIN HIPA"/>
    <property type="match status" value="1"/>
</dbReference>
<name>A0ABZ0IXZ0_9BURK</name>
<evidence type="ECO:0000313" key="7">
    <source>
        <dbReference type="Proteomes" id="UP001303211"/>
    </source>
</evidence>
<keyword evidence="7" id="KW-1185">Reference proteome</keyword>
<evidence type="ECO:0000256" key="2">
    <source>
        <dbReference type="ARBA" id="ARBA00022679"/>
    </source>
</evidence>
<dbReference type="PANTHER" id="PTHR37419:SF8">
    <property type="entry name" value="TOXIN YJJJ"/>
    <property type="match status" value="1"/>
</dbReference>
<keyword evidence="3" id="KW-0418">Kinase</keyword>
<sequence length="415" mass="45248">MTAFDLQHYQPGEQLYLWWLANPAAPRLIGELRMARSLKGVSLVYAPAWLASGFALSEDLPLMPGEFFPHDKESAAGAVDDARPDRWGERVIRMLDKPPRLAVLDFLFFAGDERFGALGVSVSASDYLARVTGPLPRLADAQEVHKLVAQILAGEPVAPDRRRLIAPGATLGGARPKALLELDGHPWVIKFNEPGEAVDMPLVEHAAMTLAAHAGIHAAPTRPVPLQRGHAVAVRRFDRVGGLRRHALSANVALKAAGEAPGYPELAQWLRRRGVTAGGHNLQQMHELFRRMVFNILIDNTDDHEKNHALLMTDSGEYILSPAFDVLPSGQALGYQQMRVGAAGADATLDNALSQCAQFGLKRPEAVAQLRQVCAVVQGWQAHFASVGVTVADIESLAGQIDRPFLRDQRLAFQR</sequence>
<dbReference type="Proteomes" id="UP001303211">
    <property type="component" value="Chromosome"/>
</dbReference>
<dbReference type="InterPro" id="IPR012893">
    <property type="entry name" value="HipA-like_C"/>
</dbReference>
<evidence type="ECO:0000256" key="3">
    <source>
        <dbReference type="ARBA" id="ARBA00022777"/>
    </source>
</evidence>
<feature type="domain" description="HipA N-terminal subdomain 1" evidence="5">
    <location>
        <begin position="27"/>
        <end position="120"/>
    </location>
</feature>
<evidence type="ECO:0000256" key="1">
    <source>
        <dbReference type="ARBA" id="ARBA00010164"/>
    </source>
</evidence>
<organism evidence="6 7">
    <name type="scientific">Diaphorobacter limosus</name>
    <dbReference type="NCBI Taxonomy" id="3036128"/>
    <lineage>
        <taxon>Bacteria</taxon>
        <taxon>Pseudomonadati</taxon>
        <taxon>Pseudomonadota</taxon>
        <taxon>Betaproteobacteria</taxon>
        <taxon>Burkholderiales</taxon>
        <taxon>Comamonadaceae</taxon>
        <taxon>Diaphorobacter</taxon>
    </lineage>
</organism>
<feature type="domain" description="HipA-like C-terminal" evidence="4">
    <location>
        <begin position="170"/>
        <end position="379"/>
    </location>
</feature>
<dbReference type="Pfam" id="PF13657">
    <property type="entry name" value="Couple_hipA"/>
    <property type="match status" value="1"/>
</dbReference>
<dbReference type="EMBL" id="CP136921">
    <property type="protein sequence ID" value="WOO30855.1"/>
    <property type="molecule type" value="Genomic_DNA"/>
</dbReference>
<dbReference type="RefSeq" id="WP_317700351.1">
    <property type="nucleotide sequence ID" value="NZ_CP136921.1"/>
</dbReference>
<comment type="similarity">
    <text evidence="1">Belongs to the HipA Ser/Thr kinase family.</text>
</comment>
<proteinExistence type="inferred from homology"/>
<dbReference type="InterPro" id="IPR017508">
    <property type="entry name" value="HipA_N1"/>
</dbReference>
<dbReference type="InterPro" id="IPR052028">
    <property type="entry name" value="HipA_Ser/Thr_kinase"/>
</dbReference>
<gene>
    <name evidence="6" type="ORF">P4826_10435</name>
</gene>
<evidence type="ECO:0000313" key="6">
    <source>
        <dbReference type="EMBL" id="WOO30855.1"/>
    </source>
</evidence>
<evidence type="ECO:0000259" key="4">
    <source>
        <dbReference type="Pfam" id="PF07804"/>
    </source>
</evidence>
<dbReference type="Gene3D" id="1.10.1070.20">
    <property type="match status" value="1"/>
</dbReference>
<dbReference type="Pfam" id="PF07804">
    <property type="entry name" value="HipA_C"/>
    <property type="match status" value="1"/>
</dbReference>
<accession>A0ABZ0IXZ0</accession>
<protein>
    <submittedName>
        <fullName evidence="6">HipA domain-containing protein</fullName>
    </submittedName>
</protein>